<dbReference type="KEGG" id="cgk:CGERO_01915"/>
<reference evidence="2 3" key="1">
    <citation type="submission" date="2018-11" db="EMBL/GenBank/DDBJ databases">
        <authorList>
            <person name="Kleinhagauer T."/>
            <person name="Glaeser S.P."/>
            <person name="Spergser J."/>
            <person name="Ruckert C."/>
            <person name="Kaempfer P."/>
            <person name="Busse H.-J."/>
        </authorList>
    </citation>
    <scope>NUCLEOTIDE SEQUENCE [LARGE SCALE GENOMIC DNA]</scope>
    <source>
        <strain evidence="2 3">W8</strain>
    </source>
</reference>
<dbReference type="EMBL" id="CP033897">
    <property type="protein sequence ID" value="AZA10716.1"/>
    <property type="molecule type" value="Genomic_DNA"/>
</dbReference>
<accession>A0A3G6IYI8</accession>
<organism evidence="2 3">
    <name type="scientific">Corynebacterium gerontici</name>
    <dbReference type="NCBI Taxonomy" id="2079234"/>
    <lineage>
        <taxon>Bacteria</taxon>
        <taxon>Bacillati</taxon>
        <taxon>Actinomycetota</taxon>
        <taxon>Actinomycetes</taxon>
        <taxon>Mycobacteriales</taxon>
        <taxon>Corynebacteriaceae</taxon>
        <taxon>Corynebacterium</taxon>
    </lineage>
</organism>
<feature type="region of interest" description="Disordered" evidence="1">
    <location>
        <begin position="127"/>
        <end position="158"/>
    </location>
</feature>
<proteinExistence type="predicted"/>
<evidence type="ECO:0000313" key="2">
    <source>
        <dbReference type="EMBL" id="AZA10716.1"/>
    </source>
</evidence>
<gene>
    <name evidence="2" type="ORF">CGERO_01915</name>
</gene>
<evidence type="ECO:0000256" key="1">
    <source>
        <dbReference type="SAM" id="MobiDB-lite"/>
    </source>
</evidence>
<name>A0A3G6IYI8_9CORY</name>
<protein>
    <submittedName>
        <fullName evidence="2">Uncharacterized protein</fullName>
    </submittedName>
</protein>
<keyword evidence="3" id="KW-1185">Reference proteome</keyword>
<dbReference type="AlphaFoldDB" id="A0A3G6IYI8"/>
<sequence>MPRLVLSFFNVTEGKAGCADQIGTLLSSQHESFPRVPNRNAEFIRRCNASGRGAHPTPTESSIRSSRLSANLVEPFFRFNQFQLPTDAQIALKGRILPPIFAPPWRQKQPSHGNFHAEQWKLPRLFVETSTPPTPPPPRNPTKDPPRGNVEKRSKHPCQTAHILRFHGRCSEHRVLYAPPTHALPPTPHG</sequence>
<evidence type="ECO:0000313" key="3">
    <source>
        <dbReference type="Proteomes" id="UP000271587"/>
    </source>
</evidence>
<feature type="compositionally biased region" description="Basic and acidic residues" evidence="1">
    <location>
        <begin position="141"/>
        <end position="152"/>
    </location>
</feature>
<dbReference type="Proteomes" id="UP000271587">
    <property type="component" value="Chromosome"/>
</dbReference>